<dbReference type="InterPro" id="IPR043129">
    <property type="entry name" value="ATPase_NBD"/>
</dbReference>
<dbReference type="PANTHER" id="PTHR18964">
    <property type="entry name" value="ROK (REPRESSOR, ORF, KINASE) FAMILY"/>
    <property type="match status" value="1"/>
</dbReference>
<dbReference type="InterPro" id="IPR000600">
    <property type="entry name" value="ROK"/>
</dbReference>
<sequence length="300" mass="32307">MYVMGIDIGGTSIKGAVYNEHKRVSSIKNRTTEVAHGKEGILKGLLEVIEELMHDFPETASIGIGTAGRVNTDSGEIVYSTPNLPGWQGTNVPKEIQQIVPLPVMVDNDANTALIGEIWAQQKSYHSAVLLTLGTGVGGAAFLNGKLVRGHQWNGGEFGHSIFIPDGRPCNCGMNGCLEQYISGSALTREAQESGFTITHGREIFQIAETNSSASKIVQQYVKHVALALYNIQTTLDPEVIIIGGGVIDSKTHWWQLLLERIEGFPISIYVQPAVLGNEAGMAGAAKLCLEEKHQKGVTT</sequence>
<dbReference type="InterPro" id="IPR049874">
    <property type="entry name" value="ROK_cs"/>
</dbReference>
<evidence type="ECO:0000313" key="2">
    <source>
        <dbReference type="EMBL" id="MBN3546647.1"/>
    </source>
</evidence>
<dbReference type="Pfam" id="PF00480">
    <property type="entry name" value="ROK"/>
    <property type="match status" value="1"/>
</dbReference>
<dbReference type="Gene3D" id="3.30.420.40">
    <property type="match status" value="2"/>
</dbReference>
<dbReference type="PROSITE" id="PS01125">
    <property type="entry name" value="ROK"/>
    <property type="match status" value="1"/>
</dbReference>
<proteinExistence type="inferred from homology"/>
<evidence type="ECO:0000313" key="3">
    <source>
        <dbReference type="Proteomes" id="UP001319060"/>
    </source>
</evidence>
<name>A0ABS2ZGZ7_9BACL</name>
<dbReference type="EMBL" id="JAFHKS010000044">
    <property type="protein sequence ID" value="MBN3546647.1"/>
    <property type="molecule type" value="Genomic_DNA"/>
</dbReference>
<accession>A0ABS2ZGZ7</accession>
<comment type="similarity">
    <text evidence="1">Belongs to the ROK (NagC/XylR) family.</text>
</comment>
<dbReference type="PANTHER" id="PTHR18964:SF149">
    <property type="entry name" value="BIFUNCTIONAL UDP-N-ACETYLGLUCOSAMINE 2-EPIMERASE_N-ACETYLMANNOSAMINE KINASE"/>
    <property type="match status" value="1"/>
</dbReference>
<dbReference type="Proteomes" id="UP001319060">
    <property type="component" value="Unassembled WGS sequence"/>
</dbReference>
<dbReference type="SUPFAM" id="SSF53067">
    <property type="entry name" value="Actin-like ATPase domain"/>
    <property type="match status" value="1"/>
</dbReference>
<gene>
    <name evidence="2" type="ORF">JYA64_15170</name>
</gene>
<protein>
    <submittedName>
        <fullName evidence="2">ROK family protein</fullName>
    </submittedName>
</protein>
<dbReference type="CDD" id="cd24068">
    <property type="entry name" value="ASKHA_NBD_ROK_FnNanK-like"/>
    <property type="match status" value="1"/>
</dbReference>
<comment type="caution">
    <text evidence="2">The sequence shown here is derived from an EMBL/GenBank/DDBJ whole genome shotgun (WGS) entry which is preliminary data.</text>
</comment>
<reference evidence="2 3" key="1">
    <citation type="submission" date="2021-01" db="EMBL/GenBank/DDBJ databases">
        <title>Genome Sequencing of Type Strains.</title>
        <authorList>
            <person name="Lemaire J.F."/>
            <person name="Inderbitzin P."/>
            <person name="Collins S.B."/>
            <person name="Wespe N."/>
            <person name="Knight-Connoni V."/>
        </authorList>
    </citation>
    <scope>NUCLEOTIDE SEQUENCE [LARGE SCALE GENOMIC DNA]</scope>
    <source>
        <strain evidence="2 3">DSM 14730</strain>
    </source>
</reference>
<dbReference type="RefSeq" id="WP_205724046.1">
    <property type="nucleotide sequence ID" value="NZ_JAFHKS010000044.1"/>
</dbReference>
<evidence type="ECO:0000256" key="1">
    <source>
        <dbReference type="ARBA" id="ARBA00006479"/>
    </source>
</evidence>
<keyword evidence="3" id="KW-1185">Reference proteome</keyword>
<organism evidence="2 3">
    <name type="scientific">Fictibacillus barbaricus</name>
    <dbReference type="NCBI Taxonomy" id="182136"/>
    <lineage>
        <taxon>Bacteria</taxon>
        <taxon>Bacillati</taxon>
        <taxon>Bacillota</taxon>
        <taxon>Bacilli</taxon>
        <taxon>Bacillales</taxon>
        <taxon>Fictibacillaceae</taxon>
        <taxon>Fictibacillus</taxon>
    </lineage>
</organism>